<dbReference type="RefSeq" id="WP_311615712.1">
    <property type="nucleotide sequence ID" value="NZ_JAVREV010000002.1"/>
</dbReference>
<keyword evidence="2" id="KW-1185">Reference proteome</keyword>
<gene>
    <name evidence="1" type="ORF">RM779_03655</name>
</gene>
<evidence type="ECO:0000313" key="2">
    <source>
        <dbReference type="Proteomes" id="UP001183615"/>
    </source>
</evidence>
<reference evidence="2" key="1">
    <citation type="submission" date="2023-07" db="EMBL/GenBank/DDBJ databases">
        <title>30 novel species of actinomycetes from the DSMZ collection.</title>
        <authorList>
            <person name="Nouioui I."/>
        </authorList>
    </citation>
    <scope>NUCLEOTIDE SEQUENCE [LARGE SCALE GENOMIC DNA]</scope>
    <source>
        <strain evidence="2">DSM 41886</strain>
    </source>
</reference>
<organism evidence="1 2">
    <name type="scientific">Streptomyces johnsoniae</name>
    <dbReference type="NCBI Taxonomy" id="3075532"/>
    <lineage>
        <taxon>Bacteria</taxon>
        <taxon>Bacillati</taxon>
        <taxon>Actinomycetota</taxon>
        <taxon>Actinomycetes</taxon>
        <taxon>Kitasatosporales</taxon>
        <taxon>Streptomycetaceae</taxon>
        <taxon>Streptomyces</taxon>
    </lineage>
</organism>
<sequence length="350" mass="38674">MMLDRRDVLLRTLTDMQRHQQGNHGWAVLHESMALLAGAGSGSPMDAVLGSVWQSRPRMSETHLITLLGIALRTVAEQQPRAAALFRPERPAAERARLLAEVLESHGEEITAVIAERSNSFTGARRFLVPQLVLGAYAAHQRIGSVRLLDIGTSIGLLPRQLNNRTVFERFAPDLEWYPRAPSFRNIPLAARFGVDAPPLPTLEWVRGCHGPSTYYDERLSEVEWSLAQTEATAADLRILPLDILNLPALGQFLRTHHINVATCNFVLYQYDGSTREQVIAAITRNLARPGLLLSMEPGHELRRMGARVRAYLPGRADALHVADVSDAHFVGRVTTGPGFAELTGADWAP</sequence>
<accession>A0ABU2RY65</accession>
<protein>
    <submittedName>
        <fullName evidence="1">Uncharacterized protein</fullName>
    </submittedName>
</protein>
<dbReference type="EMBL" id="JAVREV010000002">
    <property type="protein sequence ID" value="MDT0441696.1"/>
    <property type="molecule type" value="Genomic_DNA"/>
</dbReference>
<dbReference type="Proteomes" id="UP001183615">
    <property type="component" value="Unassembled WGS sequence"/>
</dbReference>
<name>A0ABU2RY65_9ACTN</name>
<evidence type="ECO:0000313" key="1">
    <source>
        <dbReference type="EMBL" id="MDT0441696.1"/>
    </source>
</evidence>
<proteinExistence type="predicted"/>
<comment type="caution">
    <text evidence="1">The sequence shown here is derived from an EMBL/GenBank/DDBJ whole genome shotgun (WGS) entry which is preliminary data.</text>
</comment>